<dbReference type="EMBL" id="QANS01000002">
    <property type="protein sequence ID" value="PTU32143.1"/>
    <property type="molecule type" value="Genomic_DNA"/>
</dbReference>
<dbReference type="Proteomes" id="UP000244248">
    <property type="component" value="Unassembled WGS sequence"/>
</dbReference>
<dbReference type="GO" id="GO:0016747">
    <property type="term" value="F:acyltransferase activity, transferring groups other than amino-acyl groups"/>
    <property type="evidence" value="ECO:0007669"/>
    <property type="project" value="InterPro"/>
</dbReference>
<reference evidence="2 3" key="1">
    <citation type="submission" date="2018-04" db="EMBL/GenBank/DDBJ databases">
        <title>Novel species isolated from glacier.</title>
        <authorList>
            <person name="Liu Q."/>
            <person name="Xin Y.-H."/>
        </authorList>
    </citation>
    <scope>NUCLEOTIDE SEQUENCE [LARGE SCALE GENOMIC DNA]</scope>
    <source>
        <strain evidence="2 3">GT1R17</strain>
    </source>
</reference>
<evidence type="ECO:0000313" key="2">
    <source>
        <dbReference type="EMBL" id="PTU32143.1"/>
    </source>
</evidence>
<accession>A0A2T5MHT4</accession>
<evidence type="ECO:0000259" key="1">
    <source>
        <dbReference type="Pfam" id="PF13302"/>
    </source>
</evidence>
<dbReference type="PANTHER" id="PTHR43610:SF1">
    <property type="entry name" value="N-ACETYLTRANSFERASE DOMAIN-CONTAINING PROTEIN"/>
    <property type="match status" value="1"/>
</dbReference>
<dbReference type="AlphaFoldDB" id="A0A2T5MHT4"/>
<name>A0A2T5MHT4_9GAMM</name>
<dbReference type="Pfam" id="PF13302">
    <property type="entry name" value="Acetyltransf_3"/>
    <property type="match status" value="1"/>
</dbReference>
<dbReference type="RefSeq" id="WP_107939335.1">
    <property type="nucleotide sequence ID" value="NZ_QANS01000002.1"/>
</dbReference>
<protein>
    <submittedName>
        <fullName evidence="2">GNAT family N-acetyltransferase</fullName>
    </submittedName>
</protein>
<gene>
    <name evidence="2" type="ORF">CJD38_05615</name>
</gene>
<dbReference type="PANTHER" id="PTHR43610">
    <property type="entry name" value="BLL6696 PROTEIN"/>
    <property type="match status" value="1"/>
</dbReference>
<comment type="caution">
    <text evidence="2">The sequence shown here is derived from an EMBL/GenBank/DDBJ whole genome shotgun (WGS) entry which is preliminary data.</text>
</comment>
<keyword evidence="2" id="KW-0808">Transferase</keyword>
<dbReference type="SUPFAM" id="SSF55729">
    <property type="entry name" value="Acyl-CoA N-acyltransferases (Nat)"/>
    <property type="match status" value="1"/>
</dbReference>
<sequence length="205" mass="23280">MAGDLSIPEFLPVTLQGTYVTLEPMQIEHHAGLCEAGSDEVLFRWFPTSCAGDEPMRKWIEEALKDQQAGKALPFVIRTKHDGRIVGSTRFGNIAAVHRSAEIGWTWYTGSVQRTPVNTECKILLLKHAFETLKLNRVELKTDSLNEKSRAAIARIGATQEGIFRNHMVVQGGRIRHTVYFSITREEWPQVSDNLKRMLDKPFKF</sequence>
<dbReference type="InterPro" id="IPR000182">
    <property type="entry name" value="GNAT_dom"/>
</dbReference>
<evidence type="ECO:0000313" key="3">
    <source>
        <dbReference type="Proteomes" id="UP000244248"/>
    </source>
</evidence>
<keyword evidence="3" id="KW-1185">Reference proteome</keyword>
<proteinExistence type="predicted"/>
<organism evidence="2 3">
    <name type="scientific">Stenotrophobium rhamnosiphilum</name>
    <dbReference type="NCBI Taxonomy" id="2029166"/>
    <lineage>
        <taxon>Bacteria</taxon>
        <taxon>Pseudomonadati</taxon>
        <taxon>Pseudomonadota</taxon>
        <taxon>Gammaproteobacteria</taxon>
        <taxon>Nevskiales</taxon>
        <taxon>Nevskiaceae</taxon>
        <taxon>Stenotrophobium</taxon>
    </lineage>
</organism>
<dbReference type="InterPro" id="IPR016181">
    <property type="entry name" value="Acyl_CoA_acyltransferase"/>
</dbReference>
<feature type="domain" description="N-acetyltransferase" evidence="1">
    <location>
        <begin position="20"/>
        <end position="158"/>
    </location>
</feature>
<dbReference type="Gene3D" id="3.40.630.30">
    <property type="match status" value="1"/>
</dbReference>
<dbReference type="OrthoDB" id="9801656at2"/>